<feature type="region of interest" description="Disordered" evidence="10">
    <location>
        <begin position="1"/>
        <end position="32"/>
    </location>
</feature>
<proteinExistence type="inferred from homology"/>
<dbReference type="InterPro" id="IPR003280">
    <property type="entry name" value="2pore_dom_K_chnl"/>
</dbReference>
<feature type="domain" description="Potassium channel" evidence="12">
    <location>
        <begin position="78"/>
        <end position="157"/>
    </location>
</feature>
<evidence type="ECO:0000256" key="8">
    <source>
        <dbReference type="ARBA" id="ARBA00023136"/>
    </source>
</evidence>
<dbReference type="Proteomes" id="UP001058974">
    <property type="component" value="Chromosome 4"/>
</dbReference>
<keyword evidence="4 11" id="KW-0812">Transmembrane</keyword>
<dbReference type="Gramene" id="Psat4g002480.1">
    <property type="protein sequence ID" value="Psat4g002480.1.cds"/>
    <property type="gene ID" value="Psat4g002480"/>
</dbReference>
<name>A0A9D4X7N7_PEA</name>
<dbReference type="SUPFAM" id="SSF81324">
    <property type="entry name" value="Voltage-gated potassium channels"/>
    <property type="match status" value="2"/>
</dbReference>
<evidence type="ECO:0000313" key="14">
    <source>
        <dbReference type="Proteomes" id="UP001058974"/>
    </source>
</evidence>
<evidence type="ECO:0000256" key="5">
    <source>
        <dbReference type="ARBA" id="ARBA00022837"/>
    </source>
</evidence>
<keyword evidence="6 11" id="KW-1133">Transmembrane helix</keyword>
<sequence>MGSDETQQLLLSEPRDHSHVNEKTDLLQRRRTRRGRISDTETNLLQEQNVSLQTPLDSQSIDETQEAELNFKPVFLFLAAYLGTGTLCFFLASYQIQGIKTNGFLDALYFCVVTMTTVGYGDLVPNSTIAKLLACLYVFTGMALGGLILSKAADYVVEKQEVYLVKAICKAEKLGLEEVSKELVTKKSKYKFLLSASTFVVLMIVGTAFLYFVEKLDFVDAFYCVCSTVTTLGYGDKSFSTAIGRTFAVFWILSSTICLAQCFAYLADFYTEDRQRSLAKMVLTRKFSPRDLEAADLDGDKAVSAAEFVLYKLKEMGKINQEDVTAVMELFRKLDYDQSGTLTEADFRNSEV</sequence>
<keyword evidence="8 11" id="KW-0472">Membrane</keyword>
<feature type="transmembrane region" description="Helical" evidence="11">
    <location>
        <begin position="129"/>
        <end position="149"/>
    </location>
</feature>
<evidence type="ECO:0000313" key="13">
    <source>
        <dbReference type="EMBL" id="KAI5414450.1"/>
    </source>
</evidence>
<reference evidence="13 14" key="1">
    <citation type="journal article" date="2022" name="Nat. Genet.">
        <title>Improved pea reference genome and pan-genome highlight genomic features and evolutionary characteristics.</title>
        <authorList>
            <person name="Yang T."/>
            <person name="Liu R."/>
            <person name="Luo Y."/>
            <person name="Hu S."/>
            <person name="Wang D."/>
            <person name="Wang C."/>
            <person name="Pandey M.K."/>
            <person name="Ge S."/>
            <person name="Xu Q."/>
            <person name="Li N."/>
            <person name="Li G."/>
            <person name="Huang Y."/>
            <person name="Saxena R.K."/>
            <person name="Ji Y."/>
            <person name="Li M."/>
            <person name="Yan X."/>
            <person name="He Y."/>
            <person name="Liu Y."/>
            <person name="Wang X."/>
            <person name="Xiang C."/>
            <person name="Varshney R.K."/>
            <person name="Ding H."/>
            <person name="Gao S."/>
            <person name="Zong X."/>
        </authorList>
    </citation>
    <scope>NUCLEOTIDE SEQUENCE [LARGE SCALE GENOMIC DNA]</scope>
    <source>
        <strain evidence="13 14">cv. Zhongwan 6</strain>
    </source>
</reference>
<feature type="domain" description="Potassium channel" evidence="12">
    <location>
        <begin position="199"/>
        <end position="271"/>
    </location>
</feature>
<organism evidence="13 14">
    <name type="scientific">Pisum sativum</name>
    <name type="common">Garden pea</name>
    <name type="synonym">Lathyrus oleraceus</name>
    <dbReference type="NCBI Taxonomy" id="3888"/>
    <lineage>
        <taxon>Eukaryota</taxon>
        <taxon>Viridiplantae</taxon>
        <taxon>Streptophyta</taxon>
        <taxon>Embryophyta</taxon>
        <taxon>Tracheophyta</taxon>
        <taxon>Spermatophyta</taxon>
        <taxon>Magnoliopsida</taxon>
        <taxon>eudicotyledons</taxon>
        <taxon>Gunneridae</taxon>
        <taxon>Pentapetalae</taxon>
        <taxon>rosids</taxon>
        <taxon>fabids</taxon>
        <taxon>Fabales</taxon>
        <taxon>Fabaceae</taxon>
        <taxon>Papilionoideae</taxon>
        <taxon>50 kb inversion clade</taxon>
        <taxon>NPAAA clade</taxon>
        <taxon>Hologalegina</taxon>
        <taxon>IRL clade</taxon>
        <taxon>Fabeae</taxon>
        <taxon>Lathyrus</taxon>
    </lineage>
</organism>
<dbReference type="GO" id="GO:0022841">
    <property type="term" value="F:potassium ion leak channel activity"/>
    <property type="evidence" value="ECO:0007669"/>
    <property type="project" value="TreeGrafter"/>
</dbReference>
<comment type="similarity">
    <text evidence="2">Belongs to the two pore domain potassium channel (TC 1.A.1.7) family.</text>
</comment>
<dbReference type="Gramene" id="Psat04G0008800-T1">
    <property type="protein sequence ID" value="KAI5414450.1"/>
    <property type="gene ID" value="KIW84_040088"/>
</dbReference>
<dbReference type="OrthoDB" id="415460at2759"/>
<evidence type="ECO:0000256" key="7">
    <source>
        <dbReference type="ARBA" id="ARBA00023065"/>
    </source>
</evidence>
<dbReference type="EMBL" id="JAMSHJ010000004">
    <property type="protein sequence ID" value="KAI5414450.1"/>
    <property type="molecule type" value="Genomic_DNA"/>
</dbReference>
<evidence type="ECO:0000259" key="12">
    <source>
        <dbReference type="Pfam" id="PF07885"/>
    </source>
</evidence>
<feature type="transmembrane region" description="Helical" evidence="11">
    <location>
        <begin position="74"/>
        <end position="92"/>
    </location>
</feature>
<dbReference type="GO" id="GO:0009705">
    <property type="term" value="C:plant-type vacuole membrane"/>
    <property type="evidence" value="ECO:0007669"/>
    <property type="project" value="TreeGrafter"/>
</dbReference>
<dbReference type="AlphaFoldDB" id="A0A9D4X7N7"/>
<dbReference type="GO" id="GO:0015271">
    <property type="term" value="F:outward rectifier potassium channel activity"/>
    <property type="evidence" value="ECO:0007669"/>
    <property type="project" value="TreeGrafter"/>
</dbReference>
<evidence type="ECO:0000256" key="11">
    <source>
        <dbReference type="SAM" id="Phobius"/>
    </source>
</evidence>
<keyword evidence="14" id="KW-1185">Reference proteome</keyword>
<dbReference type="PRINTS" id="PR01333">
    <property type="entry name" value="2POREKCHANEL"/>
</dbReference>
<comment type="subcellular location">
    <subcellularLocation>
        <location evidence="1">Membrane</location>
        <topology evidence="1">Multi-pass membrane protein</topology>
    </subcellularLocation>
</comment>
<accession>A0A9D4X7N7</accession>
<dbReference type="SUPFAM" id="SSF47473">
    <property type="entry name" value="EF-hand"/>
    <property type="match status" value="1"/>
</dbReference>
<evidence type="ECO:0000256" key="10">
    <source>
        <dbReference type="SAM" id="MobiDB-lite"/>
    </source>
</evidence>
<dbReference type="Gene3D" id="1.10.287.70">
    <property type="match status" value="2"/>
</dbReference>
<dbReference type="InterPro" id="IPR013099">
    <property type="entry name" value="K_chnl_dom"/>
</dbReference>
<protein>
    <recommendedName>
        <fullName evidence="12">Potassium channel domain-containing protein</fullName>
    </recommendedName>
</protein>
<dbReference type="PROSITE" id="PS00018">
    <property type="entry name" value="EF_HAND_1"/>
    <property type="match status" value="2"/>
</dbReference>
<gene>
    <name evidence="13" type="ORF">KIW84_040088</name>
</gene>
<comment type="caution">
    <text evidence="13">The sequence shown here is derived from an EMBL/GenBank/DDBJ whole genome shotgun (WGS) entry which is preliminary data.</text>
</comment>
<evidence type="ECO:0000256" key="1">
    <source>
        <dbReference type="ARBA" id="ARBA00004141"/>
    </source>
</evidence>
<dbReference type="Gene3D" id="1.10.238.10">
    <property type="entry name" value="EF-hand"/>
    <property type="match status" value="1"/>
</dbReference>
<evidence type="ECO:0000256" key="2">
    <source>
        <dbReference type="ARBA" id="ARBA00010159"/>
    </source>
</evidence>
<dbReference type="PANTHER" id="PTHR11003:SF332">
    <property type="entry name" value="TWO PORE POTASSIUM CHANNEL A"/>
    <property type="match status" value="1"/>
</dbReference>
<feature type="transmembrane region" description="Helical" evidence="11">
    <location>
        <begin position="247"/>
        <end position="267"/>
    </location>
</feature>
<dbReference type="Pfam" id="PF07885">
    <property type="entry name" value="Ion_trans_2"/>
    <property type="match status" value="2"/>
</dbReference>
<dbReference type="InterPro" id="IPR011992">
    <property type="entry name" value="EF-hand-dom_pair"/>
</dbReference>
<evidence type="ECO:0000256" key="4">
    <source>
        <dbReference type="ARBA" id="ARBA00022692"/>
    </source>
</evidence>
<feature type="compositionally biased region" description="Basic and acidic residues" evidence="10">
    <location>
        <begin position="13"/>
        <end position="28"/>
    </location>
</feature>
<dbReference type="PANTHER" id="PTHR11003">
    <property type="entry name" value="POTASSIUM CHANNEL, SUBFAMILY K"/>
    <property type="match status" value="1"/>
</dbReference>
<feature type="transmembrane region" description="Helical" evidence="11">
    <location>
        <begin position="192"/>
        <end position="212"/>
    </location>
</feature>
<keyword evidence="5" id="KW-0106">Calcium</keyword>
<keyword evidence="9" id="KW-0407">Ion channel</keyword>
<evidence type="ECO:0000256" key="6">
    <source>
        <dbReference type="ARBA" id="ARBA00022989"/>
    </source>
</evidence>
<keyword evidence="3" id="KW-0813">Transport</keyword>
<evidence type="ECO:0000256" key="3">
    <source>
        <dbReference type="ARBA" id="ARBA00022448"/>
    </source>
</evidence>
<keyword evidence="7" id="KW-0406">Ion transport</keyword>
<feature type="compositionally biased region" description="Polar residues" evidence="10">
    <location>
        <begin position="1"/>
        <end position="10"/>
    </location>
</feature>
<evidence type="ECO:0000256" key="9">
    <source>
        <dbReference type="ARBA" id="ARBA00023303"/>
    </source>
</evidence>
<dbReference type="GO" id="GO:0030322">
    <property type="term" value="P:stabilization of membrane potential"/>
    <property type="evidence" value="ECO:0007669"/>
    <property type="project" value="TreeGrafter"/>
</dbReference>
<dbReference type="GO" id="GO:0005886">
    <property type="term" value="C:plasma membrane"/>
    <property type="evidence" value="ECO:0007669"/>
    <property type="project" value="TreeGrafter"/>
</dbReference>
<dbReference type="InterPro" id="IPR018247">
    <property type="entry name" value="EF_Hand_1_Ca_BS"/>
</dbReference>